<proteinExistence type="inferred from homology"/>
<evidence type="ECO:0000256" key="2">
    <source>
        <dbReference type="ARBA" id="ARBA00022475"/>
    </source>
</evidence>
<dbReference type="AlphaFoldDB" id="A0A5R8WI05"/>
<dbReference type="GO" id="GO:0016746">
    <property type="term" value="F:acyltransferase activity"/>
    <property type="evidence" value="ECO:0007669"/>
    <property type="project" value="UniProtKB-KW"/>
</dbReference>
<dbReference type="Pfam" id="PF18927">
    <property type="entry name" value="CrtO"/>
    <property type="match status" value="1"/>
</dbReference>
<evidence type="ECO:0000313" key="14">
    <source>
        <dbReference type="EMBL" id="TLM87881.1"/>
    </source>
</evidence>
<dbReference type="Proteomes" id="UP000305517">
    <property type="component" value="Unassembled WGS sequence"/>
</dbReference>
<comment type="pathway">
    <text evidence="9">Carotenoid biosynthesis; staphyloxanthin biosynthesis; staphyloxanthin from farnesyl diphosphate: step 5/5.</text>
</comment>
<evidence type="ECO:0000256" key="7">
    <source>
        <dbReference type="ARBA" id="ARBA00023136"/>
    </source>
</evidence>
<dbReference type="EMBL" id="VAJM01000020">
    <property type="protein sequence ID" value="TLM87881.1"/>
    <property type="molecule type" value="Genomic_DNA"/>
</dbReference>
<keyword evidence="6 13" id="KW-1133">Transmembrane helix</keyword>
<comment type="caution">
    <text evidence="14">The sequence shown here is derived from an EMBL/GenBank/DDBJ whole genome shotgun (WGS) entry which is preliminary data.</text>
</comment>
<keyword evidence="7 13" id="KW-0472">Membrane</keyword>
<sequence>MSTERQQARRRAGWYNAVPNVLWSVLGLGPVAWFAYAHVGRPWLWGMVAVSLLAYLLPARALERLRLSASPARYRRLGVHWLNRVTQNGELVNRQLRRRFPGFRQVPGRAAAERHLRASYHLERFHLALLVFFVLVGAYAAACGQWGWALLILVLNVGYNLYPMWLQQYLRSRLRAALRPGR</sequence>
<name>A0A5R8WI05_9BACT</name>
<dbReference type="RefSeq" id="WP_138082263.1">
    <property type="nucleotide sequence ID" value="NZ_VAJM01000020.1"/>
</dbReference>
<dbReference type="OrthoDB" id="883215at2"/>
<evidence type="ECO:0000256" key="9">
    <source>
        <dbReference type="ARBA" id="ARBA00023588"/>
    </source>
</evidence>
<evidence type="ECO:0000256" key="8">
    <source>
        <dbReference type="ARBA" id="ARBA00023315"/>
    </source>
</evidence>
<protein>
    <recommendedName>
        <fullName evidence="11">Glycosyl-4,4'-diaponeurosporenoate acyltransferase</fullName>
    </recommendedName>
</protein>
<keyword evidence="5" id="KW-0732">Signal</keyword>
<evidence type="ECO:0000256" key="12">
    <source>
        <dbReference type="ARBA" id="ARBA00025324"/>
    </source>
</evidence>
<evidence type="ECO:0000256" key="4">
    <source>
        <dbReference type="ARBA" id="ARBA00022692"/>
    </source>
</evidence>
<keyword evidence="4 13" id="KW-0812">Transmembrane</keyword>
<keyword evidence="15" id="KW-1185">Reference proteome</keyword>
<organism evidence="14 15">
    <name type="scientific">Hymenobacter jeollabukensis</name>
    <dbReference type="NCBI Taxonomy" id="2025313"/>
    <lineage>
        <taxon>Bacteria</taxon>
        <taxon>Pseudomonadati</taxon>
        <taxon>Bacteroidota</taxon>
        <taxon>Cytophagia</taxon>
        <taxon>Cytophagales</taxon>
        <taxon>Hymenobacteraceae</taxon>
        <taxon>Hymenobacter</taxon>
    </lineage>
</organism>
<feature type="transmembrane region" description="Helical" evidence="13">
    <location>
        <begin position="12"/>
        <end position="36"/>
    </location>
</feature>
<evidence type="ECO:0000256" key="11">
    <source>
        <dbReference type="ARBA" id="ARBA00023667"/>
    </source>
</evidence>
<reference evidence="14 15" key="1">
    <citation type="submission" date="2019-05" db="EMBL/GenBank/DDBJ databases">
        <title>Hymenobacter edaphi sp. nov., isolated from abandoned arsenic-contaminated farmland soil.</title>
        <authorList>
            <person name="Nie L."/>
        </authorList>
    </citation>
    <scope>NUCLEOTIDE SEQUENCE [LARGE SCALE GENOMIC DNA]</scope>
    <source>
        <strain evidence="14 15">1-3-3-8</strain>
    </source>
</reference>
<feature type="transmembrane region" description="Helical" evidence="13">
    <location>
        <begin position="42"/>
        <end position="58"/>
    </location>
</feature>
<evidence type="ECO:0000256" key="3">
    <source>
        <dbReference type="ARBA" id="ARBA00022679"/>
    </source>
</evidence>
<keyword evidence="8" id="KW-0012">Acyltransferase</keyword>
<accession>A0A5R8WI05</accession>
<comment type="similarity">
    <text evidence="10">Belongs to the acyltransferase CrtO family.</text>
</comment>
<comment type="subcellular location">
    <subcellularLocation>
        <location evidence="1">Cell membrane</location>
        <topology evidence="1">Single-pass membrane protein</topology>
    </subcellularLocation>
</comment>
<evidence type="ECO:0000256" key="13">
    <source>
        <dbReference type="SAM" id="Phobius"/>
    </source>
</evidence>
<comment type="function">
    <text evidence="12">Catalyzes the acylation of glycosyl-4,4'-diaponeurosporenoate, i.e. the esterification of glucose at the C6'' position with the carboxyl group of the C(15) fatty acid 12-methyltetradecanoic acid, to yield staphyloxanthin. This is the last step in the biosynthesis of this orange pigment, present in most staphylococci strains.</text>
</comment>
<dbReference type="InterPro" id="IPR044021">
    <property type="entry name" value="CrtO"/>
</dbReference>
<evidence type="ECO:0000256" key="6">
    <source>
        <dbReference type="ARBA" id="ARBA00022989"/>
    </source>
</evidence>
<evidence type="ECO:0000256" key="5">
    <source>
        <dbReference type="ARBA" id="ARBA00022729"/>
    </source>
</evidence>
<feature type="transmembrane region" description="Helical" evidence="13">
    <location>
        <begin position="148"/>
        <end position="166"/>
    </location>
</feature>
<dbReference type="GO" id="GO:0005886">
    <property type="term" value="C:plasma membrane"/>
    <property type="evidence" value="ECO:0007669"/>
    <property type="project" value="UniProtKB-SubCell"/>
</dbReference>
<evidence type="ECO:0000256" key="10">
    <source>
        <dbReference type="ARBA" id="ARBA00023603"/>
    </source>
</evidence>
<evidence type="ECO:0000256" key="1">
    <source>
        <dbReference type="ARBA" id="ARBA00004162"/>
    </source>
</evidence>
<evidence type="ECO:0000313" key="15">
    <source>
        <dbReference type="Proteomes" id="UP000305517"/>
    </source>
</evidence>
<feature type="transmembrane region" description="Helical" evidence="13">
    <location>
        <begin position="125"/>
        <end position="142"/>
    </location>
</feature>
<gene>
    <name evidence="14" type="ORF">FDY95_24885</name>
</gene>
<keyword evidence="3" id="KW-0808">Transferase</keyword>
<dbReference type="UniPathway" id="UPA00029">
    <property type="reaction ID" value="UER00560"/>
</dbReference>
<keyword evidence="2" id="KW-1003">Cell membrane</keyword>